<evidence type="ECO:0000256" key="12">
    <source>
        <dbReference type="RuleBase" id="RU368004"/>
    </source>
</evidence>
<feature type="region of interest" description="Disordered" evidence="13">
    <location>
        <begin position="1"/>
        <end position="72"/>
    </location>
</feature>
<dbReference type="STRING" id="1344416.A0A138ZXG9"/>
<comment type="similarity">
    <text evidence="3 12">Belongs to the TRM44 family.</text>
</comment>
<evidence type="ECO:0000256" key="3">
    <source>
        <dbReference type="ARBA" id="ARBA00009056"/>
    </source>
</evidence>
<dbReference type="GO" id="GO:0005737">
    <property type="term" value="C:cytoplasm"/>
    <property type="evidence" value="ECO:0007669"/>
    <property type="project" value="UniProtKB-SubCell"/>
</dbReference>
<keyword evidence="15" id="KW-1185">Reference proteome</keyword>
<feature type="compositionally biased region" description="Polar residues" evidence="13">
    <location>
        <begin position="47"/>
        <end position="64"/>
    </location>
</feature>
<organism evidence="14 15">
    <name type="scientific">Gonapodya prolifera (strain JEL478)</name>
    <name type="common">Monoblepharis prolifera</name>
    <dbReference type="NCBI Taxonomy" id="1344416"/>
    <lineage>
        <taxon>Eukaryota</taxon>
        <taxon>Fungi</taxon>
        <taxon>Fungi incertae sedis</taxon>
        <taxon>Chytridiomycota</taxon>
        <taxon>Chytridiomycota incertae sedis</taxon>
        <taxon>Monoblepharidomycetes</taxon>
        <taxon>Monoblepharidales</taxon>
        <taxon>Gonapodyaceae</taxon>
        <taxon>Gonapodya</taxon>
    </lineage>
</organism>
<dbReference type="GO" id="GO:0141101">
    <property type="term" value="F:tRNA(Ser) (uridine(44)-2'-O-)-methyltransferase activity"/>
    <property type="evidence" value="ECO:0007669"/>
    <property type="project" value="UniProtKB-EC"/>
</dbReference>
<accession>A0A138ZXG9</accession>
<evidence type="ECO:0000313" key="15">
    <source>
        <dbReference type="Proteomes" id="UP000070544"/>
    </source>
</evidence>
<evidence type="ECO:0000256" key="8">
    <source>
        <dbReference type="ARBA" id="ARBA00022679"/>
    </source>
</evidence>
<dbReference type="EMBL" id="KQ965885">
    <property type="protein sequence ID" value="KXS09154.1"/>
    <property type="molecule type" value="Genomic_DNA"/>
</dbReference>
<dbReference type="Proteomes" id="UP000070544">
    <property type="component" value="Unassembled WGS sequence"/>
</dbReference>
<keyword evidence="7 12" id="KW-0489">Methyltransferase</keyword>
<reference evidence="14 15" key="1">
    <citation type="journal article" date="2015" name="Genome Biol. Evol.">
        <title>Phylogenomic analyses indicate that early fungi evolved digesting cell walls of algal ancestors of land plants.</title>
        <authorList>
            <person name="Chang Y."/>
            <person name="Wang S."/>
            <person name="Sekimoto S."/>
            <person name="Aerts A.L."/>
            <person name="Choi C."/>
            <person name="Clum A."/>
            <person name="LaButti K.M."/>
            <person name="Lindquist E.A."/>
            <person name="Yee Ngan C."/>
            <person name="Ohm R.A."/>
            <person name="Salamov A.A."/>
            <person name="Grigoriev I.V."/>
            <person name="Spatafora J.W."/>
            <person name="Berbee M.L."/>
        </authorList>
    </citation>
    <scope>NUCLEOTIDE SEQUENCE [LARGE SCALE GENOMIC DNA]</scope>
    <source>
        <strain evidence="14 15">JEL478</strain>
    </source>
</reference>
<evidence type="ECO:0000256" key="9">
    <source>
        <dbReference type="ARBA" id="ARBA00022691"/>
    </source>
</evidence>
<dbReference type="AlphaFoldDB" id="A0A138ZXG9"/>
<dbReference type="OrthoDB" id="10047021at2759"/>
<keyword evidence="6 12" id="KW-0963">Cytoplasm</keyword>
<evidence type="ECO:0000256" key="11">
    <source>
        <dbReference type="ARBA" id="ARBA00047957"/>
    </source>
</evidence>
<sequence length="721" mass="80998">MLRDYFGGRSTSGPPGAAGARHLGTQCRRSPLSAAWSVNDDDEGTPGWSSKQPSDTNKVPTQNEPGKERIAPGIAQRAYIQNAGDDDAPGGLGDDTYVALVRGGRTGATSVGLAVDDDDEEEMRDWVDADLPWSAVELTEERPRIKYLAGTSQAKTAMSRRCSPATPAAKPNDTPRAFRPYPKWFRPVFSNPSPFVDAAESTPEVRKGSLSRVVSVELPVVDFPQQENHTASPPPPGQPDISEKSWDVVSEQWLRDPQYCAPSVLRADILRDDRFPPPQLSQTGSSTFLVRRTLRKLLPKQWNRDPVCEQVVEEWRTVELTNTGTRVSHRLDYTAVRLDSVSDDVWARGEMIEVERAKLPFWIPQVRTYSIVFESYVESQSHGTSKWKGTLAFDVLPLRDPLEPGEVNSQTHRLANLLCIMVRHSIGTERGYVKRVHHDLVVPKVIFQDKYRELKDKYGVWAKGDVWRQSGMKTDPAKHVFEDIGIASWLLCLWEAEGGNVALQDSESGTTPPYFLDLACGNGFLTYLLTMEGYRGLGIDQSKRAVWDAYPDKVKNSLRAETVDPRGLAEDGRIGGDWVGARWVIGNHADELTLWAPMIATLCGYQCGYVVIPCCFFELSGLRFTEMDHSKGRYETYLGRVKELSEETCGFVVEREYLRMPSTKNVCLLGRRRYYSPDDDSTHAQHVSKVVDLIRSTPFVPRISDSERTRLRQEKQRLMAQ</sequence>
<comment type="function">
    <text evidence="1">Probable adenosyl-L-methionine (AdoMet)-dependent tRNA (uracil-O(2)-)-methyltransferase.</text>
</comment>
<dbReference type="SUPFAM" id="SSF53335">
    <property type="entry name" value="S-adenosyl-L-methionine-dependent methyltransferases"/>
    <property type="match status" value="1"/>
</dbReference>
<keyword evidence="10 12" id="KW-0819">tRNA processing</keyword>
<evidence type="ECO:0000256" key="7">
    <source>
        <dbReference type="ARBA" id="ARBA00022603"/>
    </source>
</evidence>
<dbReference type="InterPro" id="IPR011671">
    <property type="entry name" value="tRNA_uracil_MeTrfase"/>
</dbReference>
<evidence type="ECO:0000256" key="1">
    <source>
        <dbReference type="ARBA" id="ARBA00002778"/>
    </source>
</evidence>
<comment type="function">
    <text evidence="12">Adenosyl-L-methionine (AdoMet)-dependent tRNA (uracil-O(2)-)-methyltransferase.</text>
</comment>
<feature type="region of interest" description="Disordered" evidence="13">
    <location>
        <begin position="222"/>
        <end position="243"/>
    </location>
</feature>
<evidence type="ECO:0000256" key="2">
    <source>
        <dbReference type="ARBA" id="ARBA00004496"/>
    </source>
</evidence>
<feature type="region of interest" description="Disordered" evidence="13">
    <location>
        <begin position="158"/>
        <end position="177"/>
    </location>
</feature>
<keyword evidence="9 12" id="KW-0949">S-adenosyl-L-methionine</keyword>
<name>A0A138ZXG9_GONPJ</name>
<comment type="subcellular location">
    <subcellularLocation>
        <location evidence="2 12">Cytoplasm</location>
    </subcellularLocation>
</comment>
<keyword evidence="8 12" id="KW-0808">Transferase</keyword>
<evidence type="ECO:0000256" key="4">
    <source>
        <dbReference type="ARBA" id="ARBA00012795"/>
    </source>
</evidence>
<evidence type="ECO:0000256" key="13">
    <source>
        <dbReference type="SAM" id="MobiDB-lite"/>
    </source>
</evidence>
<dbReference type="EC" id="2.1.1.211" evidence="4 12"/>
<gene>
    <name evidence="14" type="ORF">M427DRAFT_39474</name>
</gene>
<dbReference type="PANTHER" id="PTHR21210">
    <property type="entry name" value="TRNA (URACIL-O(2)-)-METHYLTRANSFERASE-RELATED"/>
    <property type="match status" value="1"/>
</dbReference>
<comment type="catalytic activity">
    <reaction evidence="11 12">
        <text>uridine(44) in tRNA(Ser) + S-adenosyl-L-methionine = 2'-O-methyluridine(44) in tRNA(Ser) + S-adenosyl-L-homocysteine + H(+)</text>
        <dbReference type="Rhea" id="RHEA:43100"/>
        <dbReference type="Rhea" id="RHEA-COMP:10339"/>
        <dbReference type="Rhea" id="RHEA-COMP:10340"/>
        <dbReference type="ChEBI" id="CHEBI:15378"/>
        <dbReference type="ChEBI" id="CHEBI:57856"/>
        <dbReference type="ChEBI" id="CHEBI:59789"/>
        <dbReference type="ChEBI" id="CHEBI:65315"/>
        <dbReference type="ChEBI" id="CHEBI:74478"/>
        <dbReference type="EC" id="2.1.1.211"/>
    </reaction>
</comment>
<dbReference type="GO" id="GO:0030488">
    <property type="term" value="P:tRNA methylation"/>
    <property type="evidence" value="ECO:0007669"/>
    <property type="project" value="UniProtKB-UniRule"/>
</dbReference>
<evidence type="ECO:0000313" key="14">
    <source>
        <dbReference type="EMBL" id="KXS09154.1"/>
    </source>
</evidence>
<dbReference type="InterPro" id="IPR029063">
    <property type="entry name" value="SAM-dependent_MTases_sf"/>
</dbReference>
<proteinExistence type="inferred from homology"/>
<dbReference type="PANTHER" id="PTHR21210:SF0">
    <property type="entry name" value="TRNA (URACIL-O(2)-)-METHYLTRANSFERASE-RELATED"/>
    <property type="match status" value="1"/>
</dbReference>
<evidence type="ECO:0000256" key="10">
    <source>
        <dbReference type="ARBA" id="ARBA00022694"/>
    </source>
</evidence>
<protein>
    <recommendedName>
        <fullName evidence="5 12">tRNA (uracil-O(2)-)-methyltransferase</fullName>
        <ecNumber evidence="4 12">2.1.1.211</ecNumber>
    </recommendedName>
</protein>
<dbReference type="Pfam" id="PF07757">
    <property type="entry name" value="AdoMet_MTase"/>
    <property type="match status" value="1"/>
</dbReference>
<evidence type="ECO:0000256" key="5">
    <source>
        <dbReference type="ARBA" id="ARBA00017788"/>
    </source>
</evidence>
<evidence type="ECO:0000256" key="6">
    <source>
        <dbReference type="ARBA" id="ARBA00022490"/>
    </source>
</evidence>